<dbReference type="InterPro" id="IPR013783">
    <property type="entry name" value="Ig-like_fold"/>
</dbReference>
<dbReference type="SUPFAM" id="SSF63829">
    <property type="entry name" value="Calcium-dependent phosphotriesterase"/>
    <property type="match status" value="2"/>
</dbReference>
<evidence type="ECO:0000256" key="1">
    <source>
        <dbReference type="ARBA" id="ARBA00022536"/>
    </source>
</evidence>
<dbReference type="InterPro" id="IPR051216">
    <property type="entry name" value="Teneurin"/>
</dbReference>
<dbReference type="Gene3D" id="2.130.10.10">
    <property type="entry name" value="YVTN repeat-like/Quinoprotein amine dehydrogenase"/>
    <property type="match status" value="1"/>
</dbReference>
<gene>
    <name evidence="8" type="ORF">OOT00_04735</name>
</gene>
<dbReference type="EMBL" id="JAPFPW010000003">
    <property type="protein sequence ID" value="MCW7753290.1"/>
    <property type="molecule type" value="Genomic_DNA"/>
</dbReference>
<dbReference type="InterPro" id="IPR022385">
    <property type="entry name" value="Rhs_assc_core"/>
</dbReference>
<organism evidence="8 9">
    <name type="scientific">Desulfobotulus pelophilus</name>
    <dbReference type="NCBI Taxonomy" id="2823377"/>
    <lineage>
        <taxon>Bacteria</taxon>
        <taxon>Pseudomonadati</taxon>
        <taxon>Thermodesulfobacteriota</taxon>
        <taxon>Desulfobacteria</taxon>
        <taxon>Desulfobacterales</taxon>
        <taxon>Desulfobacteraceae</taxon>
        <taxon>Desulfobotulus</taxon>
    </lineage>
</organism>
<dbReference type="SUPFAM" id="SSF69322">
    <property type="entry name" value="Tricorn protease domain 2"/>
    <property type="match status" value="1"/>
</dbReference>
<feature type="signal peptide" evidence="5">
    <location>
        <begin position="1"/>
        <end position="23"/>
    </location>
</feature>
<sequence length="2809" mass="304386">MRKFNPFGLVVCIAVMIAGCFFSDTGSESGLDTDSLLSGLWIRNSGDVLLVNAENGRTVLSLAHGQGVDAYAMNSREEHIWTVKDGVLRGYDFEGKMFAEMVVSVDGPAGEGWVMVADLATADIWLGSGGTVWHYGMDGSLLERIPVDDTVLSLALRPSDRNVWILGLKSLYRYGTMGLDLVDLWSSGEKGSLAWDEGLGMLWVARSGKMSLYDDSGYPVVEKGFSEGIHSISPDGYGGIWLSTEDMLYRMRTSGDISVEVAASGMMAEGRIKAMTADGQDASVWIAGQKALTRISSTGNPVRVFSLEDMGSRHSVQELVHFSRIPVPGMAFHSPLPGSYVNDPDCPMGFSFGDRGVDVDAETIGIKANGRVLHAACIFGEGWAECRPENSFADGRFWLQASIKDSSGMLLEADPLSFTVDTVPPVLHVTLSEEEVWMKSERLEVSGYVNEPSLVSFNGRYLVLDENHSFRTLHTLTEGNNEIVLLATDRAGNTSHLTRQVVLKTVPPHIPVEERIRMEFMDHGEVLVCGAAGAVEAFSMVYVRNVRTGNRFSAMADENGSFRVRIDALDGDRLQIECEDRAGNGSPVLDMRPGSEGGLPPDPVTQALALDAGVVTSLADASRFLYMGSHPVQRGVLAGTIEVERAAVIRGRAITRDGEVLSGVRVRVKDAPKYGHTLSRRDGMFDLAVNGGSTLVLEYEKEGYLPAQRKVQPVWQDYALVEDVALIPLDGRVTEVNFGPSSDFQVARGSVEEDADGRRQATLFFPPGLDAALVMPDGSRRPLSSGKVRATEYTVGSNGPAAMPGELPPTTGYTYAAELSLDEAIAAGAKEVRFSSPVYLYLENFLDFPVGGIVPAGWYDRERAAWIPSGDGRVVKILSVESGLAVLDVDGSGQAADGEALRAMNLEEAELRHLASLYGSGQSLWRTPIPHFTPWDCNWPYGPPEEAILPPRPKPDETTLPPPPPPKDLCKAPGCVIDVQAQGLGEEIAVVGTPHTLHYQSLRSPGAGNNYVDVRVRGEGVLPSSLQNITASVVVAGCHLQRSEELSPDVWRYVWNGRDVYGRKLVGNHSARVTVYYHYPAVYYPPGTWWSQTFARVGAAGGSIGRIGRSDVVMTQTYEVDLSAGLPASPLNGWSFEAHHIYDPNNRILYTGDAREEKGIHFDLALRTLAKTGSVSALAPADDGGFWVAAAHRIFHLSRTGTLTPVAGTGEAGFGGDEGSALDARLHTPRALASDGAGGVYMADSDNHRVRHVDREGIIRTFAGTGEWGFGGDNQDAREAKLRSPSGLAFYPGLGLYIADTGNSRIRHVGMDGLIITVAGGGFNGTWVNSPWNLSLDREGRLYIVSNQGRVMRLDLDGRIRIVAGGGSATGDDVSATEANLFSLSGVLGTPEGFYVRESNRIRFVGPDGRIQTVVGGGTEPFTEGIVATGFSLSGTGAMALNGEGRLLLGLSHGVVLAEPPFPGLGSGNILLPSRDRGQLFEFDNRGRHLRTLDALTGVPFLSFEYDDAHRLTGILDRNGGRTRIERDHVGSALALVAPEGQRTLLELDGEGWLSGVEDPAGGRHVMAYGKGGLLTVYTSPSGHTDRFTYDNRGLLIRNETPDGGGWTLARAFKGDGYSITLESAEGRVSNYETLSRYNWWSKSHTFTMRNTHTDGTVSEATNSGGGSSVRSPDGTHSSSTLMPDPQFGMAAPMERSTVQIPGRSPFTTRTTRTVELAADGGIFPASFEESSHINNEVFTRRYEASDRSWTFRTPEGRSQRIVLDALGRPVEVMEEGLAPVQTRYDEKGRPLRVFQTASEGSRELRFDYHDSGHASGWLAGVTDIYGRRMAFSYDEAGRITEQAFADVRSIRYAYDPDGRLLSLTPPGRSSHVFSYDTGGQMEAYTPPGPGLTHYAYNRDRDLVFVTRPGGRRMELDYDTGGRLATLTMDRGSYLYTYDETTGRPKSVEAPDGGRVTWTWNGFLNTEEAWAGEVAGSVTRQYDNNLRLSSLRVNGQRINYTYDRDGLLIKAGNLTLTRDGANGLVRETVLDSVRLKQTWNRFGELEGLNGGQEQGYLDLNLSHYLVNEPVVRVEAEVARAHRVLVQGEELTRETGGRFAGSILLDGPGQHTLEVEVYDAGGNRAIRSSMGVRYQDISMTGLHMYWIFALGPDGTLYYKDGRDWLGKRMRPDMAVPEQPDWLGGVDALAFVPGVADTLYLVRERKLIRRSGGTESVVLDLETHGIFGVQSIAAGPEGEVVLANWDGVWRLDADGRLAFMGFQDNGEPKLAASSAGIMVYWSRDLAVPTGVLSGASASEPEGRVYRITATGLEPYLAIDPDWFWGWNSMGMVATDDGRVCVMLHEELGCVDADGAELRIPMERDYRDVVTDGRHLYGVYTHGDSNLYRLEDGGDVALFGGQSVSATLHIRGTAGGSLFATGYTRDGLGRITEKRDNGDSEAYEYDEAGRLICVTRNGETRRFGYDANGNRTRENGVEVAVYDAEDRMLRHGDRQYAYTDSGELVSITENGSRTGFCYDDLGNLVAVDLPGGRSLSYLIDGQNRRIGRKVDGVLKQAFLYQDNLNPIAELDGEGKLVSRFIYGDRFHVPAYMEKNGRRYRIISDHLGSPRLVVDARTGDVVQEMAYDVWGRIILDTNPGFQPFGFAGGLHDPDTGLVRFGARDYDPVTGRWTAKDPILFAGGDSNLYGYVLNDPVNWIDPEGLKLSPGQNGAVAVASAVAATVGSVIGGPGGGAFFGGITGVVLSAALGGDMNDVVNNGVSGAITGAAGGLFGQLVKAAGRRAFGHGIFGYGIDLMAYGGDPLFNFNDSPCY</sequence>
<dbReference type="PANTHER" id="PTHR11219">
    <property type="entry name" value="TENEURIN AND N-ACETYLGLUCOSAMINE-1-PHOSPHODIESTER ALPHA-N-ACETYLGLUCOSAMINIDASE"/>
    <property type="match status" value="1"/>
</dbReference>
<evidence type="ECO:0000256" key="2">
    <source>
        <dbReference type="ARBA" id="ARBA00022737"/>
    </source>
</evidence>
<dbReference type="NCBIfam" id="TIGR03696">
    <property type="entry name" value="Rhs_assc_core"/>
    <property type="match status" value="1"/>
</dbReference>
<dbReference type="PROSITE" id="PS51257">
    <property type="entry name" value="PROKAR_LIPOPROTEIN"/>
    <property type="match status" value="1"/>
</dbReference>
<evidence type="ECO:0000313" key="9">
    <source>
        <dbReference type="Proteomes" id="UP001209681"/>
    </source>
</evidence>
<feature type="domain" description="Teneurin TTR-like" evidence="6">
    <location>
        <begin position="644"/>
        <end position="725"/>
    </location>
</feature>
<comment type="caution">
    <text evidence="8">The sequence shown here is derived from an EMBL/GenBank/DDBJ whole genome shotgun (WGS) entry which is preliminary data.</text>
</comment>
<dbReference type="Gene3D" id="2.120.10.30">
    <property type="entry name" value="TolB, C-terminal domain"/>
    <property type="match status" value="2"/>
</dbReference>
<feature type="domain" description="Teneurin-like YD-shell" evidence="7">
    <location>
        <begin position="1469"/>
        <end position="2045"/>
    </location>
</feature>
<evidence type="ECO:0000259" key="7">
    <source>
        <dbReference type="Pfam" id="PF25023"/>
    </source>
</evidence>
<evidence type="ECO:0000313" key="8">
    <source>
        <dbReference type="EMBL" id="MCW7753290.1"/>
    </source>
</evidence>
<keyword evidence="5" id="KW-0732">Signal</keyword>
<dbReference type="SUPFAM" id="SSF49464">
    <property type="entry name" value="Carboxypeptidase regulatory domain-like"/>
    <property type="match status" value="1"/>
</dbReference>
<feature type="region of interest" description="Disordered" evidence="4">
    <location>
        <begin position="1651"/>
        <end position="1684"/>
    </location>
</feature>
<dbReference type="PANTHER" id="PTHR11219:SF69">
    <property type="entry name" value="TENEURIN-A"/>
    <property type="match status" value="1"/>
</dbReference>
<keyword evidence="3" id="KW-1015">Disulfide bond</keyword>
<evidence type="ECO:0000256" key="3">
    <source>
        <dbReference type="ARBA" id="ARBA00023157"/>
    </source>
</evidence>
<dbReference type="NCBIfam" id="TIGR01643">
    <property type="entry name" value="YD_repeat_2x"/>
    <property type="match status" value="5"/>
</dbReference>
<dbReference type="Pfam" id="PF25023">
    <property type="entry name" value="TEN_YD-shell"/>
    <property type="match status" value="2"/>
</dbReference>
<proteinExistence type="predicted"/>
<reference evidence="8 9" key="1">
    <citation type="submission" date="2022-11" db="EMBL/GenBank/DDBJ databases">
        <title>Desulfobotulus tamanensis H1 sp. nov. - anaerobic, alkaliphilic, sulphate reducing bacterium isolated from terrestrial mud volcano.</title>
        <authorList>
            <person name="Frolova A."/>
            <person name="Merkel A.Y."/>
            <person name="Slobodkin A.I."/>
        </authorList>
    </citation>
    <scope>NUCLEOTIDE SEQUENCE [LARGE SCALE GENOMIC DNA]</scope>
    <source>
        <strain evidence="8 9">H1</strain>
    </source>
</reference>
<dbReference type="InterPro" id="IPR006530">
    <property type="entry name" value="YD"/>
</dbReference>
<keyword evidence="2" id="KW-0677">Repeat</keyword>
<dbReference type="InterPro" id="IPR011042">
    <property type="entry name" value="6-blade_b-propeller_TolB-like"/>
</dbReference>
<keyword evidence="1" id="KW-0245">EGF-like domain</keyword>
<feature type="chain" id="PRO_5045131824" evidence="5">
    <location>
        <begin position="24"/>
        <end position="2809"/>
    </location>
</feature>
<feature type="domain" description="Teneurin-like YD-shell" evidence="7">
    <location>
        <begin position="2422"/>
        <end position="2676"/>
    </location>
</feature>
<accession>A0ABT3N758</accession>
<evidence type="ECO:0000256" key="5">
    <source>
        <dbReference type="SAM" id="SignalP"/>
    </source>
</evidence>
<dbReference type="Proteomes" id="UP001209681">
    <property type="component" value="Unassembled WGS sequence"/>
</dbReference>
<dbReference type="InterPro" id="IPR008969">
    <property type="entry name" value="CarboxyPept-like_regulatory"/>
</dbReference>
<protein>
    <submittedName>
        <fullName evidence="8">Uncharacterized protein</fullName>
    </submittedName>
</protein>
<dbReference type="Gene3D" id="2.180.10.10">
    <property type="entry name" value="RHS repeat-associated core"/>
    <property type="match status" value="3"/>
</dbReference>
<dbReference type="Pfam" id="PF25020">
    <property type="entry name" value="TTR_TEN1-4"/>
    <property type="match status" value="1"/>
</dbReference>
<dbReference type="RefSeq" id="WP_265424147.1">
    <property type="nucleotide sequence ID" value="NZ_JAPFPW010000003.1"/>
</dbReference>
<dbReference type="InterPro" id="IPR015943">
    <property type="entry name" value="WD40/YVTN_repeat-like_dom_sf"/>
</dbReference>
<dbReference type="Gene3D" id="2.60.40.10">
    <property type="entry name" value="Immunoglobulins"/>
    <property type="match status" value="1"/>
</dbReference>
<evidence type="ECO:0000256" key="4">
    <source>
        <dbReference type="SAM" id="MobiDB-lite"/>
    </source>
</evidence>
<evidence type="ECO:0000259" key="6">
    <source>
        <dbReference type="Pfam" id="PF25020"/>
    </source>
</evidence>
<dbReference type="InterPro" id="IPR056820">
    <property type="entry name" value="TEN_TTR-like"/>
</dbReference>
<feature type="compositionally biased region" description="Polar residues" evidence="4">
    <location>
        <begin position="1651"/>
        <end position="1682"/>
    </location>
</feature>
<name>A0ABT3N758_9BACT</name>
<dbReference type="InterPro" id="IPR056823">
    <property type="entry name" value="TEN-like_YD-shell"/>
</dbReference>
<keyword evidence="9" id="KW-1185">Reference proteome</keyword>